<evidence type="ECO:0000256" key="3">
    <source>
        <dbReference type="ARBA" id="ARBA00022617"/>
    </source>
</evidence>
<comment type="cofactor">
    <cofactor evidence="9">
        <name>heme b</name>
        <dbReference type="ChEBI" id="CHEBI:60344"/>
    </cofactor>
    <text evidence="9">Binds 1 heme b (iron(II)-protoporphyrin IX) group non-covalently per subunit.</text>
</comment>
<feature type="region of interest" description="Disordered" evidence="10">
    <location>
        <begin position="118"/>
        <end position="139"/>
    </location>
</feature>
<dbReference type="GO" id="GO:0030313">
    <property type="term" value="C:cell envelope"/>
    <property type="evidence" value="ECO:0007669"/>
    <property type="project" value="UniProtKB-SubCell"/>
</dbReference>
<comment type="caution">
    <text evidence="13">The sequence shown here is derived from an EMBL/GenBank/DDBJ whole genome shotgun (WGS) entry which is preliminary data.</text>
</comment>
<dbReference type="PANTHER" id="PTHR30521">
    <property type="entry name" value="DEFERROCHELATASE/PEROXIDASE"/>
    <property type="match status" value="1"/>
</dbReference>
<sequence>MLIGGGSGYAVGRSKPAEVGAATNPVPAGSSGSAPAASEASSGAVSSARPGSGGGADAVNTAGADDAVVPFYGERQAGVTTRQQEQMMFAAFDLTTMDPLAVQQLLGRWAAAAARFTQGKPVSGGSTPANRPPTDTGEGIDLGAHSLTITVGFGASMFDERFGLRDKMPAALRPFGKLPGEGDMRPELTGGDLCVQACADDPQVVFHAVRNLTRIARGTAVLRWSQLGFGRASATGTGQTTPRNLFGFKDGTRNLHADQTADIDRYVWVDDAATDQPWMVGGTYLVARKIAMVIESWDADFLADQERIFGRRKDSGAPLSGGQEFTVPDFHKTGANGKPLIDVRSHMALAAPENNNGVKILRRGYNYTDGQDPVSGRLAAGLFFVSFQRDPAQFKALQTKLGAGDLMNEYVTHLGGGTFACPPGVHSAGDWFGKRLFAG</sequence>
<accession>A0A849A4V8</accession>
<feature type="region of interest" description="Disordered" evidence="10">
    <location>
        <begin position="19"/>
        <end position="59"/>
    </location>
</feature>
<gene>
    <name evidence="13" type="primary">efeB</name>
    <name evidence="13" type="ORF">HKD39_05095</name>
</gene>
<evidence type="ECO:0000256" key="1">
    <source>
        <dbReference type="ARBA" id="ARBA00004196"/>
    </source>
</evidence>
<organism evidence="13 14">
    <name type="scientific">Nakamurella aerolata</name>
    <dbReference type="NCBI Taxonomy" id="1656892"/>
    <lineage>
        <taxon>Bacteria</taxon>
        <taxon>Bacillati</taxon>
        <taxon>Actinomycetota</taxon>
        <taxon>Actinomycetes</taxon>
        <taxon>Nakamurellales</taxon>
        <taxon>Nakamurellaceae</taxon>
        <taxon>Nakamurella</taxon>
    </lineage>
</organism>
<name>A0A849A4V8_9ACTN</name>
<dbReference type="EMBL" id="JABEND010000002">
    <property type="protein sequence ID" value="NNG35097.1"/>
    <property type="molecule type" value="Genomic_DNA"/>
</dbReference>
<dbReference type="PROSITE" id="PS51404">
    <property type="entry name" value="DYP_PEROXIDASE"/>
    <property type="match status" value="1"/>
</dbReference>
<evidence type="ECO:0000256" key="5">
    <source>
        <dbReference type="ARBA" id="ARBA00022729"/>
    </source>
</evidence>
<evidence type="ECO:0000313" key="14">
    <source>
        <dbReference type="Proteomes" id="UP000562984"/>
    </source>
</evidence>
<keyword evidence="2 9" id="KW-0575">Peroxidase</keyword>
<comment type="subcellular location">
    <subcellularLocation>
        <location evidence="1">Cell envelope</location>
    </subcellularLocation>
</comment>
<keyword evidence="6 9" id="KW-0560">Oxidoreductase</keyword>
<evidence type="ECO:0000256" key="6">
    <source>
        <dbReference type="ARBA" id="ARBA00023002"/>
    </source>
</evidence>
<dbReference type="NCBIfam" id="TIGR01413">
    <property type="entry name" value="Dyp_perox_fam"/>
    <property type="match status" value="1"/>
</dbReference>
<dbReference type="InterPro" id="IPR048327">
    <property type="entry name" value="Dyp_perox_N"/>
</dbReference>
<dbReference type="GO" id="GO:0046872">
    <property type="term" value="F:metal ion binding"/>
    <property type="evidence" value="ECO:0007669"/>
    <property type="project" value="UniProtKB-KW"/>
</dbReference>
<feature type="domain" description="Dyp-type peroxidase C-terminal" evidence="12">
    <location>
        <begin position="241"/>
        <end position="425"/>
    </location>
</feature>
<keyword evidence="4 9" id="KW-0479">Metal-binding</keyword>
<dbReference type="InterPro" id="IPR006314">
    <property type="entry name" value="Dyp_peroxidase"/>
</dbReference>
<evidence type="ECO:0000313" key="13">
    <source>
        <dbReference type="EMBL" id="NNG35097.1"/>
    </source>
</evidence>
<dbReference type="Pfam" id="PF20628">
    <property type="entry name" value="Dyp_perox_C"/>
    <property type="match status" value="1"/>
</dbReference>
<evidence type="ECO:0000256" key="2">
    <source>
        <dbReference type="ARBA" id="ARBA00022559"/>
    </source>
</evidence>
<dbReference type="GO" id="GO:0004601">
    <property type="term" value="F:peroxidase activity"/>
    <property type="evidence" value="ECO:0007669"/>
    <property type="project" value="UniProtKB-KW"/>
</dbReference>
<dbReference type="PANTHER" id="PTHR30521:SF4">
    <property type="entry name" value="DEFERROCHELATASE"/>
    <property type="match status" value="1"/>
</dbReference>
<evidence type="ECO:0000256" key="8">
    <source>
        <dbReference type="ARBA" id="ARBA00025737"/>
    </source>
</evidence>
<dbReference type="GO" id="GO:0033212">
    <property type="term" value="P:iron import into cell"/>
    <property type="evidence" value="ECO:0007669"/>
    <property type="project" value="InterPro"/>
</dbReference>
<protein>
    <recommendedName>
        <fullName evidence="9">Deferrochelatase</fullName>
        <ecNumber evidence="9">1.11.1.-</ecNumber>
    </recommendedName>
    <alternativeName>
        <fullName evidence="9">Peroxidase EfeB</fullName>
    </alternativeName>
</protein>
<evidence type="ECO:0000256" key="10">
    <source>
        <dbReference type="SAM" id="MobiDB-lite"/>
    </source>
</evidence>
<dbReference type="Proteomes" id="UP000562984">
    <property type="component" value="Unassembled WGS sequence"/>
</dbReference>
<keyword evidence="5" id="KW-0732">Signal</keyword>
<comment type="function">
    <text evidence="9">Involved in the recovery of exogenous heme iron. Extracts iron from heme while preserving the protoporphyrin ring intact.</text>
</comment>
<evidence type="ECO:0000256" key="7">
    <source>
        <dbReference type="ARBA" id="ARBA00023004"/>
    </source>
</evidence>
<feature type="compositionally biased region" description="Low complexity" evidence="10">
    <location>
        <begin position="25"/>
        <end position="48"/>
    </location>
</feature>
<keyword evidence="3 9" id="KW-0349">Heme</keyword>
<dbReference type="InterPro" id="IPR011008">
    <property type="entry name" value="Dimeric_a/b-barrel"/>
</dbReference>
<evidence type="ECO:0000259" key="12">
    <source>
        <dbReference type="Pfam" id="PF20628"/>
    </source>
</evidence>
<dbReference type="InterPro" id="IPR048328">
    <property type="entry name" value="Dyp_perox_C"/>
</dbReference>
<dbReference type="SUPFAM" id="SSF54909">
    <property type="entry name" value="Dimeric alpha+beta barrel"/>
    <property type="match status" value="1"/>
</dbReference>
<reference evidence="13 14" key="1">
    <citation type="submission" date="2020-05" db="EMBL/GenBank/DDBJ databases">
        <title>Nakamurella sp. DB0629 isolated from air conditioner.</title>
        <authorList>
            <person name="Kim D.H."/>
            <person name="Kim D.-U."/>
        </authorList>
    </citation>
    <scope>NUCLEOTIDE SEQUENCE [LARGE SCALE GENOMIC DNA]</scope>
    <source>
        <strain evidence="13 14">DB0629</strain>
    </source>
</reference>
<comment type="similarity">
    <text evidence="8 9">Belongs to the DyP-type peroxidase family.</text>
</comment>
<evidence type="ECO:0000256" key="9">
    <source>
        <dbReference type="RuleBase" id="RU365017"/>
    </source>
</evidence>
<dbReference type="GO" id="GO:0020037">
    <property type="term" value="F:heme binding"/>
    <property type="evidence" value="ECO:0007669"/>
    <property type="project" value="InterPro"/>
</dbReference>
<dbReference type="GO" id="GO:0005829">
    <property type="term" value="C:cytosol"/>
    <property type="evidence" value="ECO:0007669"/>
    <property type="project" value="TreeGrafter"/>
</dbReference>
<keyword evidence="14" id="KW-1185">Reference proteome</keyword>
<dbReference type="InterPro" id="IPR006313">
    <property type="entry name" value="EfeB/EfeN"/>
</dbReference>
<keyword evidence="7 9" id="KW-0408">Iron</keyword>
<proteinExistence type="inferred from homology"/>
<dbReference type="Pfam" id="PF04261">
    <property type="entry name" value="Dyp_perox_N"/>
    <property type="match status" value="1"/>
</dbReference>
<dbReference type="AlphaFoldDB" id="A0A849A4V8"/>
<dbReference type="NCBIfam" id="TIGR01412">
    <property type="entry name" value="tat_substr_1"/>
    <property type="match status" value="1"/>
</dbReference>
<evidence type="ECO:0000259" key="11">
    <source>
        <dbReference type="Pfam" id="PF04261"/>
    </source>
</evidence>
<evidence type="ECO:0000256" key="4">
    <source>
        <dbReference type="ARBA" id="ARBA00022723"/>
    </source>
</evidence>
<feature type="domain" description="Dyp-type peroxidase N-terminal" evidence="11">
    <location>
        <begin position="76"/>
        <end position="229"/>
    </location>
</feature>
<dbReference type="EC" id="1.11.1.-" evidence="9"/>